<organism evidence="2 3">
    <name type="scientific">Lentzea roselyniae</name>
    <dbReference type="NCBI Taxonomy" id="531940"/>
    <lineage>
        <taxon>Bacteria</taxon>
        <taxon>Bacillati</taxon>
        <taxon>Actinomycetota</taxon>
        <taxon>Actinomycetes</taxon>
        <taxon>Pseudonocardiales</taxon>
        <taxon>Pseudonocardiaceae</taxon>
        <taxon>Lentzea</taxon>
    </lineage>
</organism>
<reference evidence="3" key="1">
    <citation type="journal article" date="2019" name="Int. J. Syst. Evol. Microbiol.">
        <title>The Global Catalogue of Microorganisms (GCM) 10K type strain sequencing project: providing services to taxonomists for standard genome sequencing and annotation.</title>
        <authorList>
            <consortium name="The Broad Institute Genomics Platform"/>
            <consortium name="The Broad Institute Genome Sequencing Center for Infectious Disease"/>
            <person name="Wu L."/>
            <person name="Ma J."/>
        </authorList>
    </citation>
    <scope>NUCLEOTIDE SEQUENCE [LARGE SCALE GENOMIC DNA]</scope>
    <source>
        <strain evidence="3">JCM 17494</strain>
    </source>
</reference>
<dbReference type="Proteomes" id="UP001500711">
    <property type="component" value="Unassembled WGS sequence"/>
</dbReference>
<evidence type="ECO:0000313" key="3">
    <source>
        <dbReference type="Proteomes" id="UP001500711"/>
    </source>
</evidence>
<evidence type="ECO:0000256" key="1">
    <source>
        <dbReference type="SAM" id="MobiDB-lite"/>
    </source>
</evidence>
<sequence>MKDSRLFLRGPGAVAATSALAARGSGTSRSSGNSSGASSKTLVVRNSGGAYRDANMKALYVAVPAR</sequence>
<name>A0ABP7A5R2_9PSEU</name>
<keyword evidence="3" id="KW-1185">Reference proteome</keyword>
<comment type="caution">
    <text evidence="2">The sequence shown here is derived from an EMBL/GenBank/DDBJ whole genome shotgun (WGS) entry which is preliminary data.</text>
</comment>
<accession>A0ABP7A5R2</accession>
<dbReference type="RefSeq" id="WP_346127883.1">
    <property type="nucleotide sequence ID" value="NZ_BAABBE010000002.1"/>
</dbReference>
<feature type="compositionally biased region" description="Low complexity" evidence="1">
    <location>
        <begin position="19"/>
        <end position="39"/>
    </location>
</feature>
<gene>
    <name evidence="2" type="ORF">GCM10022267_09530</name>
</gene>
<feature type="region of interest" description="Disordered" evidence="1">
    <location>
        <begin position="19"/>
        <end position="40"/>
    </location>
</feature>
<proteinExistence type="predicted"/>
<dbReference type="EMBL" id="BAABBE010000002">
    <property type="protein sequence ID" value="GAA3625407.1"/>
    <property type="molecule type" value="Genomic_DNA"/>
</dbReference>
<evidence type="ECO:0000313" key="2">
    <source>
        <dbReference type="EMBL" id="GAA3625407.1"/>
    </source>
</evidence>
<protein>
    <submittedName>
        <fullName evidence="2">Uncharacterized protein</fullName>
    </submittedName>
</protein>